<feature type="region of interest" description="Disordered" evidence="1">
    <location>
        <begin position="94"/>
        <end position="120"/>
    </location>
</feature>
<evidence type="ECO:0000313" key="3">
    <source>
        <dbReference type="Proteomes" id="UP001285441"/>
    </source>
</evidence>
<gene>
    <name evidence="2" type="ORF">B0H63DRAFT_56048</name>
</gene>
<dbReference type="AlphaFoldDB" id="A0AAE0P813"/>
<sequence length="1096" mass="119475">MEQLHTARRSASHGALNRSYAADHYHCPRVPPSHAFSRPLRSVTENASILPSPGPLESMLKTTTETGDIGLFSIKPTRSTATFHGSLRRRRMYSAPRPVGISSSDVVETSSLRDDRRHLPSYRDTASEIISMYASDSQRSVSSSLSPRFDVLGQRSYSMTTCSSRQLPNQKSNGTLQSQPSGSLQRPRSPFPYPTRLKRPGVRPSSPALTENGAVDYRRMVEIDRVSRRTDHGSYKPTYPHQGRRPTPVLTRLDPNRHRPSYSSYAMYGSQPSRALSTRAPASWGNKFRGRLDSSTSDSSRTASLTSIVDMYQPSFCAFPTQRFHSRAQPTGTFYYDYSEDFDSNSESATAVTGPLAPIPTRAPSLHRPMVLEDCCDICFHNSVDHDFPVLVELPFPKEPHHRHPGLEFSDQIGKPPHGQHFEDGAHEVPFTMPGSRGASFDLPSFANETEQESINPPLQSGCKPTTGNNSHIGVEDLRSLADRSSEAVESSGHEAETKVLGKTAVRIEQTTIVRGEEESESGSPCNSLDLIDYDTYRNSARKLASPTVGPTSQNVDIYHSLPLPLSKKEPVLSTSTTDRRRSKFYSMEPGLSDLASLVHRLDKTAMLDCQDDTSIAASQVELPEDVLPNIPHKVPDPAQGYPVPCIAVDAETVGEGDGCGDGMRFRGHRRNLAIPKITASQLPSTAQQDSLSAADRSQTPILSPQPISPARQLRLQNSVPQLMKALPPLPCGSIRSDSCLARVSIDETNFLVQLSPFGPSNLSTPRSLLSEPSACKMAKDRDGRECRIIDLETGNGMTENPDITARPGLMEVSPIGSNSSDELCTRQPQGDESCSRTIASDVGGEHRVARPGNGKLRLKVSRGALAKVQMDTGGTRKSIVPETAQGQFDIQSEVQIRICQDDCGPVSIQGQNEKEPGGYSKEPEPCELENAFIGSPARSTPVVILPSRPAEGHEEILTDMPKANEILPVEVRSSFSDESTASGKPARGLRKRISDLRVRLVESRLRSSGPLTGVGAGAGARLTRNLEGVGIAYAVTSPSSLMGISENKLIQFGGTDELDDHQQSQPRGFRCRISKLMKSARQAIMVACTGSRKRG</sequence>
<feature type="compositionally biased region" description="Polar residues" evidence="1">
    <location>
        <begin position="679"/>
        <end position="703"/>
    </location>
</feature>
<comment type="caution">
    <text evidence="2">The sequence shown here is derived from an EMBL/GenBank/DDBJ whole genome shotgun (WGS) entry which is preliminary data.</text>
</comment>
<keyword evidence="3" id="KW-1185">Reference proteome</keyword>
<feature type="region of interest" description="Disordered" evidence="1">
    <location>
        <begin position="229"/>
        <end position="255"/>
    </location>
</feature>
<reference evidence="2" key="1">
    <citation type="journal article" date="2023" name="Mol. Phylogenet. Evol.">
        <title>Genome-scale phylogeny and comparative genomics of the fungal order Sordariales.</title>
        <authorList>
            <person name="Hensen N."/>
            <person name="Bonometti L."/>
            <person name="Westerberg I."/>
            <person name="Brannstrom I.O."/>
            <person name="Guillou S."/>
            <person name="Cros-Aarteil S."/>
            <person name="Calhoun S."/>
            <person name="Haridas S."/>
            <person name="Kuo A."/>
            <person name="Mondo S."/>
            <person name="Pangilinan J."/>
            <person name="Riley R."/>
            <person name="LaButti K."/>
            <person name="Andreopoulos B."/>
            <person name="Lipzen A."/>
            <person name="Chen C."/>
            <person name="Yan M."/>
            <person name="Daum C."/>
            <person name="Ng V."/>
            <person name="Clum A."/>
            <person name="Steindorff A."/>
            <person name="Ohm R.A."/>
            <person name="Martin F."/>
            <person name="Silar P."/>
            <person name="Natvig D.O."/>
            <person name="Lalanne C."/>
            <person name="Gautier V."/>
            <person name="Ament-Velasquez S.L."/>
            <person name="Kruys A."/>
            <person name="Hutchinson M.I."/>
            <person name="Powell A.J."/>
            <person name="Barry K."/>
            <person name="Miller A.N."/>
            <person name="Grigoriev I.V."/>
            <person name="Debuchy R."/>
            <person name="Gladieux P."/>
            <person name="Hiltunen Thoren M."/>
            <person name="Johannesson H."/>
        </authorList>
    </citation>
    <scope>NUCLEOTIDE SEQUENCE</scope>
    <source>
        <strain evidence="2">CBS 232.78</strain>
    </source>
</reference>
<feature type="region of interest" description="Disordered" evidence="1">
    <location>
        <begin position="677"/>
        <end position="710"/>
    </location>
</feature>
<protein>
    <submittedName>
        <fullName evidence="2">Uncharacterized protein</fullName>
    </submittedName>
</protein>
<organism evidence="2 3">
    <name type="scientific">Podospora didyma</name>
    <dbReference type="NCBI Taxonomy" id="330526"/>
    <lineage>
        <taxon>Eukaryota</taxon>
        <taxon>Fungi</taxon>
        <taxon>Dikarya</taxon>
        <taxon>Ascomycota</taxon>
        <taxon>Pezizomycotina</taxon>
        <taxon>Sordariomycetes</taxon>
        <taxon>Sordariomycetidae</taxon>
        <taxon>Sordariales</taxon>
        <taxon>Podosporaceae</taxon>
        <taxon>Podospora</taxon>
    </lineage>
</organism>
<dbReference type="Proteomes" id="UP001285441">
    <property type="component" value="Unassembled WGS sequence"/>
</dbReference>
<evidence type="ECO:0000256" key="1">
    <source>
        <dbReference type="SAM" id="MobiDB-lite"/>
    </source>
</evidence>
<name>A0AAE0P813_9PEZI</name>
<feature type="compositionally biased region" description="Polar residues" evidence="1">
    <location>
        <begin position="160"/>
        <end position="186"/>
    </location>
</feature>
<feature type="region of interest" description="Disordered" evidence="1">
    <location>
        <begin position="160"/>
        <end position="216"/>
    </location>
</feature>
<accession>A0AAE0P813</accession>
<proteinExistence type="predicted"/>
<reference evidence="2" key="2">
    <citation type="submission" date="2023-06" db="EMBL/GenBank/DDBJ databases">
        <authorList>
            <consortium name="Lawrence Berkeley National Laboratory"/>
            <person name="Haridas S."/>
            <person name="Hensen N."/>
            <person name="Bonometti L."/>
            <person name="Westerberg I."/>
            <person name="Brannstrom I.O."/>
            <person name="Guillou S."/>
            <person name="Cros-Aarteil S."/>
            <person name="Calhoun S."/>
            <person name="Kuo A."/>
            <person name="Mondo S."/>
            <person name="Pangilinan J."/>
            <person name="Riley R."/>
            <person name="LaButti K."/>
            <person name="Andreopoulos B."/>
            <person name="Lipzen A."/>
            <person name="Chen C."/>
            <person name="Yanf M."/>
            <person name="Daum C."/>
            <person name="Ng V."/>
            <person name="Clum A."/>
            <person name="Steindorff A."/>
            <person name="Ohm R."/>
            <person name="Martin F."/>
            <person name="Silar P."/>
            <person name="Natvig D."/>
            <person name="Lalanne C."/>
            <person name="Gautier V."/>
            <person name="Ament-velasquez S.L."/>
            <person name="Kruys A."/>
            <person name="Hutchinson M.I."/>
            <person name="Powell A.J."/>
            <person name="Barry K."/>
            <person name="Miller A.N."/>
            <person name="Grigoriev I.V."/>
            <person name="Debuchy R."/>
            <person name="Gladieux P."/>
            <person name="Thoren M.H."/>
            <person name="Johannesson H."/>
        </authorList>
    </citation>
    <scope>NUCLEOTIDE SEQUENCE</scope>
    <source>
        <strain evidence="2">CBS 232.78</strain>
    </source>
</reference>
<dbReference type="EMBL" id="JAULSW010000001">
    <property type="protein sequence ID" value="KAK3394725.1"/>
    <property type="molecule type" value="Genomic_DNA"/>
</dbReference>
<feature type="compositionally biased region" description="Polar residues" evidence="1">
    <location>
        <begin position="101"/>
        <end position="110"/>
    </location>
</feature>
<evidence type="ECO:0000313" key="2">
    <source>
        <dbReference type="EMBL" id="KAK3394725.1"/>
    </source>
</evidence>